<feature type="region of interest" description="Disordered" evidence="10">
    <location>
        <begin position="1"/>
        <end position="64"/>
    </location>
</feature>
<name>A0AAN6E4N0_9EURO</name>
<keyword evidence="4 9" id="KW-0256">Endoplasmic reticulum</keyword>
<keyword evidence="3 9" id="KW-0812">Transmembrane</keyword>
<dbReference type="GO" id="GO:0006888">
    <property type="term" value="P:endoplasmic reticulum to Golgi vesicle-mediated transport"/>
    <property type="evidence" value="ECO:0007669"/>
    <property type="project" value="UniProtKB-UniRule"/>
</dbReference>
<sequence>MQRTHHSPPAKSPELFHPRPQHISQVPNLRSPPPPASQQSSQPQVNSYGNPYQGQPAGPAAGGGGAFGQGFNFISDPTAQMGFQVGQTAMKAGQDYMEQNLNRYISVPALKHYFNVSNSYVVRKLLIVLFPWRHKPWTRQQARMTTSSTAADGSMTQQTYSFNYLPPRDDLNSPDMYIPMMALITYILLSTVLAGIRGSFHPEILGSITSTALAIIIFEIIVLKLAMYMLSISNDSQLLDLVAYSGYKFVGVIVTLFLSEVFTAGSGTNNWVGWTLFLYTWYANAFFLLRSLKYVLLPDSSGDPSAMRSGSSYTVARAQKNRRTYFLALYAFLVQMLFMWLLSREEAAVKTVASKLSGPKI</sequence>
<feature type="transmembrane region" description="Helical" evidence="9">
    <location>
        <begin position="271"/>
        <end position="289"/>
    </location>
</feature>
<keyword evidence="7 9" id="KW-0333">Golgi apparatus</keyword>
<feature type="transmembrane region" description="Helical" evidence="9">
    <location>
        <begin position="238"/>
        <end position="259"/>
    </location>
</feature>
<keyword evidence="5 9" id="KW-0653">Protein transport</keyword>
<feature type="transmembrane region" description="Helical" evidence="9">
    <location>
        <begin position="177"/>
        <end position="198"/>
    </location>
</feature>
<proteinExistence type="inferred from homology"/>
<dbReference type="PANTHER" id="PTHR14083">
    <property type="entry name" value="YIP1 INTERACTING FACTOR HOMOLOG YIF1 PROTEIN"/>
    <property type="match status" value="1"/>
</dbReference>
<accession>A0AAN6E4N0</accession>
<evidence type="ECO:0000313" key="11">
    <source>
        <dbReference type="EMBL" id="KAI1618015.1"/>
    </source>
</evidence>
<protein>
    <recommendedName>
        <fullName evidence="9">Protein YIF1</fullName>
    </recommendedName>
</protein>
<comment type="caution">
    <text evidence="11">The sequence shown here is derived from an EMBL/GenBank/DDBJ whole genome shotgun (WGS) entry which is preliminary data.</text>
</comment>
<keyword evidence="6 9" id="KW-1133">Transmembrane helix</keyword>
<dbReference type="Pfam" id="PF03878">
    <property type="entry name" value="YIF1"/>
    <property type="match status" value="1"/>
</dbReference>
<gene>
    <name evidence="11" type="ORF">EDD36DRAFT_470490</name>
</gene>
<evidence type="ECO:0000256" key="7">
    <source>
        <dbReference type="ARBA" id="ARBA00023034"/>
    </source>
</evidence>
<dbReference type="GO" id="GO:0005789">
    <property type="term" value="C:endoplasmic reticulum membrane"/>
    <property type="evidence" value="ECO:0007669"/>
    <property type="project" value="UniProtKB-SubCell"/>
</dbReference>
<reference evidence="11" key="1">
    <citation type="journal article" date="2022" name="bioRxiv">
        <title>Deciphering the potential niche of two novel black yeast fungi from a biological soil crust based on their genomes, phenotypes, and melanin regulation.</title>
        <authorList>
            <consortium name="DOE Joint Genome Institute"/>
            <person name="Carr E.C."/>
            <person name="Barton Q."/>
            <person name="Grambo S."/>
            <person name="Sullivan M."/>
            <person name="Renfro C.M."/>
            <person name="Kuo A."/>
            <person name="Pangilinan J."/>
            <person name="Lipzen A."/>
            <person name="Keymanesh K."/>
            <person name="Savage E."/>
            <person name="Barry K."/>
            <person name="Grigoriev I.V."/>
            <person name="Riekhof W.R."/>
            <person name="Harris S.S."/>
        </authorList>
    </citation>
    <scope>NUCLEOTIDE SEQUENCE</scope>
    <source>
        <strain evidence="11">JF 03-4F</strain>
    </source>
</reference>
<evidence type="ECO:0000256" key="1">
    <source>
        <dbReference type="ARBA" id="ARBA00009727"/>
    </source>
</evidence>
<dbReference type="GO" id="GO:0015031">
    <property type="term" value="P:protein transport"/>
    <property type="evidence" value="ECO:0007669"/>
    <property type="project" value="UniProtKB-KW"/>
</dbReference>
<keyword evidence="2 9" id="KW-0813">Transport</keyword>
<dbReference type="InterPro" id="IPR005578">
    <property type="entry name" value="Yif1_fam"/>
</dbReference>
<evidence type="ECO:0000256" key="3">
    <source>
        <dbReference type="ARBA" id="ARBA00022692"/>
    </source>
</evidence>
<comment type="function">
    <text evidence="9">Has a role in transport between endoplasmic reticulum and Golgi.</text>
</comment>
<comment type="similarity">
    <text evidence="1 9">Belongs to the YIF1 family.</text>
</comment>
<dbReference type="Proteomes" id="UP001203852">
    <property type="component" value="Unassembled WGS sequence"/>
</dbReference>
<dbReference type="GO" id="GO:0005793">
    <property type="term" value="C:endoplasmic reticulum-Golgi intermediate compartment"/>
    <property type="evidence" value="ECO:0007669"/>
    <property type="project" value="UniProtKB-UniRule"/>
</dbReference>
<dbReference type="EMBL" id="MU404350">
    <property type="protein sequence ID" value="KAI1618015.1"/>
    <property type="molecule type" value="Genomic_DNA"/>
</dbReference>
<evidence type="ECO:0000256" key="9">
    <source>
        <dbReference type="RuleBase" id="RU368073"/>
    </source>
</evidence>
<comment type="subcellular location">
    <subcellularLocation>
        <location evidence="9">Endoplasmic reticulum membrane</location>
        <topology evidence="9">Multi-pass membrane protein</topology>
    </subcellularLocation>
    <subcellularLocation>
        <location evidence="9">Golgi apparatus membrane</location>
        <topology evidence="9">Multi-pass membrane protein</topology>
    </subcellularLocation>
</comment>
<organism evidence="11 12">
    <name type="scientific">Exophiala viscosa</name>
    <dbReference type="NCBI Taxonomy" id="2486360"/>
    <lineage>
        <taxon>Eukaryota</taxon>
        <taxon>Fungi</taxon>
        <taxon>Dikarya</taxon>
        <taxon>Ascomycota</taxon>
        <taxon>Pezizomycotina</taxon>
        <taxon>Eurotiomycetes</taxon>
        <taxon>Chaetothyriomycetidae</taxon>
        <taxon>Chaetothyriales</taxon>
        <taxon>Herpotrichiellaceae</taxon>
        <taxon>Exophiala</taxon>
    </lineage>
</organism>
<evidence type="ECO:0000313" key="12">
    <source>
        <dbReference type="Proteomes" id="UP001203852"/>
    </source>
</evidence>
<feature type="transmembrane region" description="Helical" evidence="9">
    <location>
        <begin position="324"/>
        <end position="342"/>
    </location>
</feature>
<evidence type="ECO:0000256" key="4">
    <source>
        <dbReference type="ARBA" id="ARBA00022824"/>
    </source>
</evidence>
<feature type="compositionally biased region" description="Low complexity" evidence="10">
    <location>
        <begin position="37"/>
        <end position="59"/>
    </location>
</feature>
<evidence type="ECO:0000256" key="8">
    <source>
        <dbReference type="ARBA" id="ARBA00023136"/>
    </source>
</evidence>
<evidence type="ECO:0000256" key="10">
    <source>
        <dbReference type="SAM" id="MobiDB-lite"/>
    </source>
</evidence>
<dbReference type="GO" id="GO:0030134">
    <property type="term" value="C:COPII-coated ER to Golgi transport vesicle"/>
    <property type="evidence" value="ECO:0007669"/>
    <property type="project" value="TreeGrafter"/>
</dbReference>
<evidence type="ECO:0000256" key="2">
    <source>
        <dbReference type="ARBA" id="ARBA00022448"/>
    </source>
</evidence>
<evidence type="ECO:0000256" key="6">
    <source>
        <dbReference type="ARBA" id="ARBA00022989"/>
    </source>
</evidence>
<dbReference type="GO" id="GO:0000139">
    <property type="term" value="C:Golgi membrane"/>
    <property type="evidence" value="ECO:0007669"/>
    <property type="project" value="UniProtKB-SubCell"/>
</dbReference>
<feature type="transmembrane region" description="Helical" evidence="9">
    <location>
        <begin position="204"/>
        <end position="226"/>
    </location>
</feature>
<dbReference type="AlphaFoldDB" id="A0AAN6E4N0"/>
<keyword evidence="12" id="KW-1185">Reference proteome</keyword>
<dbReference type="PANTHER" id="PTHR14083:SF0">
    <property type="entry name" value="YIP1D-INTERACTING FACTOR 1, ISOFORM C"/>
    <property type="match status" value="1"/>
</dbReference>
<evidence type="ECO:0000256" key="5">
    <source>
        <dbReference type="ARBA" id="ARBA00022927"/>
    </source>
</evidence>
<keyword evidence="8 9" id="KW-0472">Membrane</keyword>